<keyword evidence="3" id="KW-1003">Cell membrane</keyword>
<dbReference type="InterPro" id="IPR000515">
    <property type="entry name" value="MetI-like"/>
</dbReference>
<evidence type="ECO:0000313" key="10">
    <source>
        <dbReference type="Proteomes" id="UP000265801"/>
    </source>
</evidence>
<comment type="subcellular location">
    <subcellularLocation>
        <location evidence="1">Cell membrane</location>
        <topology evidence="1">Multi-pass membrane protein</topology>
    </subcellularLocation>
</comment>
<evidence type="ECO:0000256" key="2">
    <source>
        <dbReference type="ARBA" id="ARBA00022448"/>
    </source>
</evidence>
<dbReference type="Gene3D" id="1.10.3720.10">
    <property type="entry name" value="MetI-like"/>
    <property type="match status" value="1"/>
</dbReference>
<sequence length="277" mass="31826">MRKIKSSVLQIFFILTGILAISILPSIVNELWQILAGFFSLSSLVYVNPISEVERELFPFFWNAYEYSLGVFFSALFLSLSVAVIILFFYFLLGKPFQIVIDAVSFIFSSLPDIFIIVGSQLLVVMLFKRTGVFLFDFVALGEDRAYVLPILCLSILPTMYFIKTMTVLMKEEFEKQYVELAKSKGMSYFRILFVHVFRNMIVSIAYHGKNVMWLMLSNLLILEYLFNMLGVTTFLFSYNTPTLFAVTSILLFVPIFIFIKIVQRAANSMTGNEVEL</sequence>
<feature type="transmembrane region" description="Helical" evidence="7">
    <location>
        <begin position="7"/>
        <end position="25"/>
    </location>
</feature>
<evidence type="ECO:0000313" key="9">
    <source>
        <dbReference type="EMBL" id="RIW31989.1"/>
    </source>
</evidence>
<accession>A0A3A1QUY7</accession>
<dbReference type="SUPFAM" id="SSF161098">
    <property type="entry name" value="MetI-like"/>
    <property type="match status" value="1"/>
</dbReference>
<dbReference type="Pfam" id="PF00528">
    <property type="entry name" value="BPD_transp_1"/>
    <property type="match status" value="1"/>
</dbReference>
<feature type="transmembrane region" description="Helical" evidence="7">
    <location>
        <begin position="99"/>
        <end position="125"/>
    </location>
</feature>
<dbReference type="PANTHER" id="PTHR30465:SF44">
    <property type="entry name" value="ABC-TYPE DIPEPTIDE_OLIGOPEPTIDE TRANSPORT SYSTEM, PERMEASE COMPONENT"/>
    <property type="match status" value="1"/>
</dbReference>
<dbReference type="GO" id="GO:0005886">
    <property type="term" value="C:plasma membrane"/>
    <property type="evidence" value="ECO:0007669"/>
    <property type="project" value="UniProtKB-SubCell"/>
</dbReference>
<evidence type="ECO:0000256" key="3">
    <source>
        <dbReference type="ARBA" id="ARBA00022475"/>
    </source>
</evidence>
<evidence type="ECO:0000256" key="6">
    <source>
        <dbReference type="ARBA" id="ARBA00023136"/>
    </source>
</evidence>
<feature type="transmembrane region" description="Helical" evidence="7">
    <location>
        <begin position="243"/>
        <end position="263"/>
    </location>
</feature>
<feature type="transmembrane region" description="Helical" evidence="7">
    <location>
        <begin position="146"/>
        <end position="169"/>
    </location>
</feature>
<comment type="caution">
    <text evidence="9">The sequence shown here is derived from an EMBL/GenBank/DDBJ whole genome shotgun (WGS) entry which is preliminary data.</text>
</comment>
<organism evidence="9 10">
    <name type="scientific">Bacillus salacetis</name>
    <dbReference type="NCBI Taxonomy" id="2315464"/>
    <lineage>
        <taxon>Bacteria</taxon>
        <taxon>Bacillati</taxon>
        <taxon>Bacillota</taxon>
        <taxon>Bacilli</taxon>
        <taxon>Bacillales</taxon>
        <taxon>Bacillaceae</taxon>
        <taxon>Bacillus</taxon>
    </lineage>
</organism>
<evidence type="ECO:0000256" key="7">
    <source>
        <dbReference type="SAM" id="Phobius"/>
    </source>
</evidence>
<evidence type="ECO:0000256" key="5">
    <source>
        <dbReference type="ARBA" id="ARBA00022989"/>
    </source>
</evidence>
<dbReference type="InterPro" id="IPR035906">
    <property type="entry name" value="MetI-like_sf"/>
</dbReference>
<dbReference type="PANTHER" id="PTHR30465">
    <property type="entry name" value="INNER MEMBRANE ABC TRANSPORTER"/>
    <property type="match status" value="1"/>
</dbReference>
<keyword evidence="6 7" id="KW-0472">Membrane</keyword>
<keyword evidence="2" id="KW-0813">Transport</keyword>
<feature type="transmembrane region" description="Helical" evidence="7">
    <location>
        <begin position="69"/>
        <end position="93"/>
    </location>
</feature>
<dbReference type="GO" id="GO:0055085">
    <property type="term" value="P:transmembrane transport"/>
    <property type="evidence" value="ECO:0007669"/>
    <property type="project" value="InterPro"/>
</dbReference>
<evidence type="ECO:0000259" key="8">
    <source>
        <dbReference type="Pfam" id="PF00528"/>
    </source>
</evidence>
<feature type="domain" description="ABC transmembrane type-1" evidence="8">
    <location>
        <begin position="91"/>
        <end position="266"/>
    </location>
</feature>
<keyword evidence="4 7" id="KW-0812">Transmembrane</keyword>
<keyword evidence="10" id="KW-1185">Reference proteome</keyword>
<dbReference type="AlphaFoldDB" id="A0A3A1QUY7"/>
<proteinExistence type="predicted"/>
<dbReference type="EMBL" id="QXIR01000019">
    <property type="protein sequence ID" value="RIW31989.1"/>
    <property type="molecule type" value="Genomic_DNA"/>
</dbReference>
<dbReference type="RefSeq" id="WP_119547675.1">
    <property type="nucleotide sequence ID" value="NZ_QXIR01000019.1"/>
</dbReference>
<evidence type="ECO:0000256" key="1">
    <source>
        <dbReference type="ARBA" id="ARBA00004651"/>
    </source>
</evidence>
<feature type="transmembrane region" description="Helical" evidence="7">
    <location>
        <begin position="214"/>
        <end position="237"/>
    </location>
</feature>
<keyword evidence="5 7" id="KW-1133">Transmembrane helix</keyword>
<gene>
    <name evidence="9" type="ORF">D3H55_13990</name>
</gene>
<protein>
    <submittedName>
        <fullName evidence="9">ABC transporter permease subunit</fullName>
    </submittedName>
</protein>
<dbReference type="CDD" id="cd06261">
    <property type="entry name" value="TM_PBP2"/>
    <property type="match status" value="1"/>
</dbReference>
<evidence type="ECO:0000256" key="4">
    <source>
        <dbReference type="ARBA" id="ARBA00022692"/>
    </source>
</evidence>
<name>A0A3A1QUY7_9BACI</name>
<dbReference type="OrthoDB" id="2958608at2"/>
<reference evidence="9 10" key="1">
    <citation type="submission" date="2018-09" db="EMBL/GenBank/DDBJ databases">
        <title>Bacillus saliacetes sp. nov., isolated from Thai shrimp paste (Ka-pi).</title>
        <authorList>
            <person name="Daroonpunt R."/>
            <person name="Tanasupawat S."/>
            <person name="Yiamsombut S."/>
        </authorList>
    </citation>
    <scope>NUCLEOTIDE SEQUENCE [LARGE SCALE GENOMIC DNA]</scope>
    <source>
        <strain evidence="9 10">SKP7-4</strain>
    </source>
</reference>
<dbReference type="Proteomes" id="UP000265801">
    <property type="component" value="Unassembled WGS sequence"/>
</dbReference>